<gene>
    <name evidence="1" type="ORF">H2198_009541</name>
</gene>
<protein>
    <submittedName>
        <fullName evidence="1">Uncharacterized protein</fullName>
    </submittedName>
</protein>
<sequence>MKRYLTIGVLQSQRGPSCAMAKSFLFATTYTMHCLPRKNYGAVVPLWIDSICINQDDEAEKSSQIGLMGTIYGTARRVWAFLGQAPPRMPELIEYLPQILKGCQNLQKQVDDYVPKVAFSRTNLPGQTAVNRLATTLEISNKDMERIAPPHSPIWKTLELVLTESALRIFLFALGAEQDPKRAVFWHTVALQDSAVCRIDNDATATDFAALSALLDPVRLSSTYTNECEDWSASHQGRSTSAPNAPAYLLDKIDKNMTGKTLFVTERGLLGLGFPEIQAGDLLVVLRGAAVPHVLRQSQEKYPTWTFQGEVYVRGIMHGEAEKHDENGVEPRPEVFMLV</sequence>
<dbReference type="EMBL" id="JAPDRQ010000277">
    <property type="protein sequence ID" value="KAJ9651164.1"/>
    <property type="molecule type" value="Genomic_DNA"/>
</dbReference>
<name>A0ACC2ZU81_9EURO</name>
<keyword evidence="2" id="KW-1185">Reference proteome</keyword>
<dbReference type="Proteomes" id="UP001172386">
    <property type="component" value="Unassembled WGS sequence"/>
</dbReference>
<reference evidence="1" key="1">
    <citation type="submission" date="2022-10" db="EMBL/GenBank/DDBJ databases">
        <title>Culturing micro-colonial fungi from biological soil crusts in the Mojave desert and describing Neophaeococcomyces mojavensis, and introducing the new genera and species Taxawa tesnikishii.</title>
        <authorList>
            <person name="Kurbessoian T."/>
            <person name="Stajich J.E."/>
        </authorList>
    </citation>
    <scope>NUCLEOTIDE SEQUENCE</scope>
    <source>
        <strain evidence="1">JES_112</strain>
    </source>
</reference>
<evidence type="ECO:0000313" key="1">
    <source>
        <dbReference type="EMBL" id="KAJ9651164.1"/>
    </source>
</evidence>
<proteinExistence type="predicted"/>
<accession>A0ACC2ZU81</accession>
<comment type="caution">
    <text evidence="1">The sequence shown here is derived from an EMBL/GenBank/DDBJ whole genome shotgun (WGS) entry which is preliminary data.</text>
</comment>
<evidence type="ECO:0000313" key="2">
    <source>
        <dbReference type="Proteomes" id="UP001172386"/>
    </source>
</evidence>
<organism evidence="1 2">
    <name type="scientific">Neophaeococcomyces mojaviensis</name>
    <dbReference type="NCBI Taxonomy" id="3383035"/>
    <lineage>
        <taxon>Eukaryota</taxon>
        <taxon>Fungi</taxon>
        <taxon>Dikarya</taxon>
        <taxon>Ascomycota</taxon>
        <taxon>Pezizomycotina</taxon>
        <taxon>Eurotiomycetes</taxon>
        <taxon>Chaetothyriomycetidae</taxon>
        <taxon>Chaetothyriales</taxon>
        <taxon>Chaetothyriales incertae sedis</taxon>
        <taxon>Neophaeococcomyces</taxon>
    </lineage>
</organism>